<feature type="transmembrane region" description="Helical" evidence="7">
    <location>
        <begin position="199"/>
        <end position="224"/>
    </location>
</feature>
<keyword evidence="3" id="KW-0808">Transferase</keyword>
<proteinExistence type="predicted"/>
<accession>A0A7R9Q598</accession>
<dbReference type="GO" id="GO:0016020">
    <property type="term" value="C:membrane"/>
    <property type="evidence" value="ECO:0007669"/>
    <property type="project" value="UniProtKB-SubCell"/>
</dbReference>
<keyword evidence="5 7" id="KW-1133">Transmembrane helix</keyword>
<evidence type="ECO:0000256" key="5">
    <source>
        <dbReference type="ARBA" id="ARBA00022989"/>
    </source>
</evidence>
<reference evidence="8" key="1">
    <citation type="submission" date="2020-11" db="EMBL/GenBank/DDBJ databases">
        <authorList>
            <person name="Tran Van P."/>
        </authorList>
    </citation>
    <scope>NUCLEOTIDE SEQUENCE</scope>
</reference>
<gene>
    <name evidence="8" type="ORF">OSB1V03_LOCUS12086</name>
</gene>
<feature type="transmembrane region" description="Helical" evidence="7">
    <location>
        <begin position="595"/>
        <end position="619"/>
    </location>
</feature>
<keyword evidence="6 7" id="KW-0472">Membrane</keyword>
<evidence type="ECO:0000313" key="9">
    <source>
        <dbReference type="Proteomes" id="UP000759131"/>
    </source>
</evidence>
<dbReference type="EMBL" id="OC864399">
    <property type="protein sequence ID" value="CAD7631677.1"/>
    <property type="molecule type" value="Genomic_DNA"/>
</dbReference>
<comment type="subcellular location">
    <subcellularLocation>
        <location evidence="1">Membrane</location>
        <topology evidence="1">Multi-pass membrane protein</topology>
    </subcellularLocation>
</comment>
<dbReference type="CDD" id="cd04190">
    <property type="entry name" value="Chitin_synth_C"/>
    <property type="match status" value="1"/>
</dbReference>
<dbReference type="GO" id="GO:0004100">
    <property type="term" value="F:chitin synthase activity"/>
    <property type="evidence" value="ECO:0007669"/>
    <property type="project" value="UniProtKB-EC"/>
</dbReference>
<organism evidence="8">
    <name type="scientific">Medioppia subpectinata</name>
    <dbReference type="NCBI Taxonomy" id="1979941"/>
    <lineage>
        <taxon>Eukaryota</taxon>
        <taxon>Metazoa</taxon>
        <taxon>Ecdysozoa</taxon>
        <taxon>Arthropoda</taxon>
        <taxon>Chelicerata</taxon>
        <taxon>Arachnida</taxon>
        <taxon>Acari</taxon>
        <taxon>Acariformes</taxon>
        <taxon>Sarcoptiformes</taxon>
        <taxon>Oribatida</taxon>
        <taxon>Brachypylina</taxon>
        <taxon>Oppioidea</taxon>
        <taxon>Oppiidae</taxon>
        <taxon>Medioppia</taxon>
    </lineage>
</organism>
<dbReference type="InterPro" id="IPR004835">
    <property type="entry name" value="Chitin_synth"/>
</dbReference>
<dbReference type="Gene3D" id="3.90.550.10">
    <property type="entry name" value="Spore Coat Polysaccharide Biosynthesis Protein SpsA, Chain A"/>
    <property type="match status" value="1"/>
</dbReference>
<dbReference type="AlphaFoldDB" id="A0A7R9Q598"/>
<dbReference type="InterPro" id="IPR029044">
    <property type="entry name" value="Nucleotide-diphossugar_trans"/>
</dbReference>
<evidence type="ECO:0000256" key="7">
    <source>
        <dbReference type="SAM" id="Phobius"/>
    </source>
</evidence>
<dbReference type="EMBL" id="CAJPIZ010009824">
    <property type="protein sequence ID" value="CAG2112107.1"/>
    <property type="molecule type" value="Genomic_DNA"/>
</dbReference>
<dbReference type="GO" id="GO:0071944">
    <property type="term" value="C:cell periphery"/>
    <property type="evidence" value="ECO:0007669"/>
    <property type="project" value="TreeGrafter"/>
</dbReference>
<dbReference type="PANTHER" id="PTHR22914">
    <property type="entry name" value="CHITIN SYNTHASE"/>
    <property type="match status" value="1"/>
</dbReference>
<evidence type="ECO:0000256" key="2">
    <source>
        <dbReference type="ARBA" id="ARBA00012543"/>
    </source>
</evidence>
<sequence length="671" mass="77283">MIRIFARKETPEQRQAWREKVTLCMLISLACFFLAGITFFMNIFICNTSTILIFNKLKPENFEDNIIVANGKLYGTNKEYPLENSTHLFRKRSEACKRAFGHQISSGTFSESNFEEMDKVYFDWSYIQDNGFIVIDNKVYDPSYCDEEDLSQFIQDFKGSAASKTHLEKYDKDCIECFKDSFYSGEVSFKSNGCILGDIVLWMGTVIIFGLILTRFFLALFYAWHEKKRAVSIRGNTPVILQVACYSEGAAGWYEHNGKKSRIMVVNKVGNPGEVVKAGNRGKRDSQVILMSFFSKILYSDRMSDLDCEIYRKMKRMFNKFSPEDFEILLMVDADTIVEPDAVVKMVSAFEKDNKIMGLCGETQISNKCESWVTALQVFEYYISHHLAKNFESVFGGVTCLPGCFCIYRIKIVTDQHGNIKNHSDKKIYDETWTCVPILANPIVVNPYSVFEAKTLHEQNLLHLGEDRYLTTLLMKNFYKRKLIFLAAAKCSTCVPNDYKTLQSQRRRWINSTIHNMFELVLVDKLCGTGCFSMQFIIFFELFGTLTLPAAIFFTGVLLVKAFIGEPAWIPLVMLALILGLPAVLIALTTFQLQYFGWLLIYIINLPIWNFFLPVYAFWHFDDFSWGDTRKTESDSSKKDEKGEFDATSITFVELEELKNDILKEFEAKTK</sequence>
<protein>
    <recommendedName>
        <fullName evidence="2">chitin synthase</fullName>
        <ecNumber evidence="2">2.4.1.16</ecNumber>
    </recommendedName>
</protein>
<evidence type="ECO:0000256" key="1">
    <source>
        <dbReference type="ARBA" id="ARBA00004141"/>
    </source>
</evidence>
<evidence type="ECO:0000256" key="4">
    <source>
        <dbReference type="ARBA" id="ARBA00022692"/>
    </source>
</evidence>
<feature type="transmembrane region" description="Helical" evidence="7">
    <location>
        <begin position="542"/>
        <end position="563"/>
    </location>
</feature>
<dbReference type="GO" id="GO:0006031">
    <property type="term" value="P:chitin biosynthetic process"/>
    <property type="evidence" value="ECO:0007669"/>
    <property type="project" value="TreeGrafter"/>
</dbReference>
<feature type="non-terminal residue" evidence="8">
    <location>
        <position position="1"/>
    </location>
</feature>
<name>A0A7R9Q598_9ACAR</name>
<evidence type="ECO:0000256" key="3">
    <source>
        <dbReference type="ARBA" id="ARBA00022676"/>
    </source>
</evidence>
<dbReference type="PROSITE" id="PS51257">
    <property type="entry name" value="PROKAR_LIPOPROTEIN"/>
    <property type="match status" value="1"/>
</dbReference>
<dbReference type="PANTHER" id="PTHR22914:SF41">
    <property type="entry name" value="CHITIN SYNTHASE 7"/>
    <property type="match status" value="1"/>
</dbReference>
<keyword evidence="9" id="KW-1185">Reference proteome</keyword>
<dbReference type="Pfam" id="PF03142">
    <property type="entry name" value="Chitin_synth_2"/>
    <property type="match status" value="1"/>
</dbReference>
<keyword evidence="3" id="KW-0328">Glycosyltransferase</keyword>
<evidence type="ECO:0000256" key="6">
    <source>
        <dbReference type="ARBA" id="ARBA00023136"/>
    </source>
</evidence>
<dbReference type="OrthoDB" id="8251461at2759"/>
<feature type="transmembrane region" description="Helical" evidence="7">
    <location>
        <begin position="569"/>
        <end position="588"/>
    </location>
</feature>
<dbReference type="SUPFAM" id="SSF53448">
    <property type="entry name" value="Nucleotide-diphospho-sugar transferases"/>
    <property type="match status" value="1"/>
</dbReference>
<keyword evidence="4 7" id="KW-0812">Transmembrane</keyword>
<feature type="transmembrane region" description="Helical" evidence="7">
    <location>
        <begin position="21"/>
        <end position="45"/>
    </location>
</feature>
<dbReference type="Proteomes" id="UP000759131">
    <property type="component" value="Unassembled WGS sequence"/>
</dbReference>
<evidence type="ECO:0000313" key="8">
    <source>
        <dbReference type="EMBL" id="CAD7631677.1"/>
    </source>
</evidence>
<dbReference type="EC" id="2.4.1.16" evidence="2"/>